<gene>
    <name evidence="1" type="ORF">GN958_ATG01282</name>
</gene>
<protein>
    <submittedName>
        <fullName evidence="1">Putative transposon Ty5-1 protein</fullName>
    </submittedName>
</protein>
<accession>A0A8S9V943</accession>
<evidence type="ECO:0000313" key="1">
    <source>
        <dbReference type="EMBL" id="KAF4149565.1"/>
    </source>
</evidence>
<organism evidence="1 2">
    <name type="scientific">Phytophthora infestans</name>
    <name type="common">Potato late blight agent</name>
    <name type="synonym">Botrytis infestans</name>
    <dbReference type="NCBI Taxonomy" id="4787"/>
    <lineage>
        <taxon>Eukaryota</taxon>
        <taxon>Sar</taxon>
        <taxon>Stramenopiles</taxon>
        <taxon>Oomycota</taxon>
        <taxon>Peronosporomycetes</taxon>
        <taxon>Peronosporales</taxon>
        <taxon>Peronosporaceae</taxon>
        <taxon>Phytophthora</taxon>
    </lineage>
</organism>
<dbReference type="Proteomes" id="UP000704712">
    <property type="component" value="Unassembled WGS sequence"/>
</dbReference>
<evidence type="ECO:0000313" key="2">
    <source>
        <dbReference type="Proteomes" id="UP000704712"/>
    </source>
</evidence>
<reference evidence="1" key="1">
    <citation type="submission" date="2020-03" db="EMBL/GenBank/DDBJ databases">
        <title>Hybrid Assembly of Korean Phytophthora infestans isolates.</title>
        <authorList>
            <person name="Prokchorchik M."/>
            <person name="Lee Y."/>
            <person name="Seo J."/>
            <person name="Cho J.-H."/>
            <person name="Park Y.-E."/>
            <person name="Jang D.-C."/>
            <person name="Im J.-S."/>
            <person name="Choi J.-G."/>
            <person name="Park H.-J."/>
            <person name="Lee G.-B."/>
            <person name="Lee Y.-G."/>
            <person name="Hong S.-Y."/>
            <person name="Cho K."/>
            <person name="Sohn K.H."/>
        </authorList>
    </citation>
    <scope>NUCLEOTIDE SEQUENCE</scope>
    <source>
        <strain evidence="1">KR_2_A2</strain>
    </source>
</reference>
<dbReference type="AlphaFoldDB" id="A0A8S9V943"/>
<sequence length="167" mass="19162">MEVNYVENRCLSQKAYIDKVLSRFQMENAKEVRSPPMQNEKVTPIEKDPSKVNAKKIEYQELIGSLQFFVACTRPDIANVVAKTYGLVYQLNDSEKVGTIKVCTYARNFDGVKRFAKKSRKLSELVERGKLSIEYVSTEDIIADMFTKALGIQRFEKLLEKLGVAYF</sequence>
<proteinExistence type="predicted"/>
<dbReference type="EMBL" id="JAACNO010000162">
    <property type="protein sequence ID" value="KAF4149565.1"/>
    <property type="molecule type" value="Genomic_DNA"/>
</dbReference>
<name>A0A8S9V943_PHYIN</name>
<comment type="caution">
    <text evidence="1">The sequence shown here is derived from an EMBL/GenBank/DDBJ whole genome shotgun (WGS) entry which is preliminary data.</text>
</comment>